<organism evidence="9 10">
    <name type="scientific">Aureobasidium melanogenum</name>
    <name type="common">Aureobasidium pullulans var. melanogenum</name>
    <dbReference type="NCBI Taxonomy" id="46634"/>
    <lineage>
        <taxon>Eukaryota</taxon>
        <taxon>Fungi</taxon>
        <taxon>Dikarya</taxon>
        <taxon>Ascomycota</taxon>
        <taxon>Pezizomycotina</taxon>
        <taxon>Dothideomycetes</taxon>
        <taxon>Dothideomycetidae</taxon>
        <taxon>Dothideales</taxon>
        <taxon>Saccotheciaceae</taxon>
        <taxon>Aureobasidium</taxon>
    </lineage>
</organism>
<dbReference type="GO" id="GO:0003841">
    <property type="term" value="F:1-acylglycerol-3-phosphate O-acyltransferase activity"/>
    <property type="evidence" value="ECO:0007669"/>
    <property type="project" value="TreeGrafter"/>
</dbReference>
<gene>
    <name evidence="9" type="ORF">KCV03_g8986</name>
</gene>
<evidence type="ECO:0000256" key="1">
    <source>
        <dbReference type="ARBA" id="ARBA00004141"/>
    </source>
</evidence>
<dbReference type="GO" id="GO:0047184">
    <property type="term" value="F:1-acylglycerophosphocholine O-acyltransferase activity"/>
    <property type="evidence" value="ECO:0007669"/>
    <property type="project" value="TreeGrafter"/>
</dbReference>
<keyword evidence="5 8" id="KW-0472">Membrane</keyword>
<feature type="transmembrane region" description="Helical" evidence="8">
    <location>
        <begin position="371"/>
        <end position="390"/>
    </location>
</feature>
<evidence type="ECO:0000256" key="3">
    <source>
        <dbReference type="ARBA" id="ARBA00022692"/>
    </source>
</evidence>
<feature type="transmembrane region" description="Helical" evidence="8">
    <location>
        <begin position="170"/>
        <end position="189"/>
    </location>
</feature>
<name>A0A9P8K216_AURME</name>
<protein>
    <submittedName>
        <fullName evidence="9">MBOAT family protein-like protein</fullName>
    </submittedName>
</protein>
<proteinExistence type="predicted"/>
<dbReference type="GO" id="GO:0030258">
    <property type="term" value="P:lipid modification"/>
    <property type="evidence" value="ECO:0007669"/>
    <property type="project" value="TreeGrafter"/>
</dbReference>
<feature type="compositionally biased region" description="Basic and acidic residues" evidence="7">
    <location>
        <begin position="486"/>
        <end position="501"/>
    </location>
</feature>
<dbReference type="InterPro" id="IPR004299">
    <property type="entry name" value="MBOAT_fam"/>
</dbReference>
<dbReference type="GO" id="GO:0046474">
    <property type="term" value="P:glycerophospholipid biosynthetic process"/>
    <property type="evidence" value="ECO:0007669"/>
    <property type="project" value="TreeGrafter"/>
</dbReference>
<evidence type="ECO:0000256" key="4">
    <source>
        <dbReference type="ARBA" id="ARBA00022989"/>
    </source>
</evidence>
<keyword evidence="3 8" id="KW-0812">Transmembrane</keyword>
<dbReference type="GO" id="GO:0016020">
    <property type="term" value="C:membrane"/>
    <property type="evidence" value="ECO:0007669"/>
    <property type="project" value="UniProtKB-SubCell"/>
</dbReference>
<keyword evidence="4 8" id="KW-1133">Transmembrane helix</keyword>
<dbReference type="GO" id="GO:0005783">
    <property type="term" value="C:endoplasmic reticulum"/>
    <property type="evidence" value="ECO:0007669"/>
    <property type="project" value="TreeGrafter"/>
</dbReference>
<evidence type="ECO:0000256" key="6">
    <source>
        <dbReference type="ARBA" id="ARBA00023315"/>
    </source>
</evidence>
<comment type="caution">
    <text evidence="9">The sequence shown here is derived from an EMBL/GenBank/DDBJ whole genome shotgun (WGS) entry which is preliminary data.</text>
</comment>
<evidence type="ECO:0000313" key="10">
    <source>
        <dbReference type="Proteomes" id="UP000767238"/>
    </source>
</evidence>
<evidence type="ECO:0000313" key="9">
    <source>
        <dbReference type="EMBL" id="KAH0213241.1"/>
    </source>
</evidence>
<evidence type="ECO:0000256" key="2">
    <source>
        <dbReference type="ARBA" id="ARBA00022679"/>
    </source>
</evidence>
<dbReference type="Proteomes" id="UP000767238">
    <property type="component" value="Unassembled WGS sequence"/>
</dbReference>
<feature type="transmembrane region" description="Helical" evidence="8">
    <location>
        <begin position="422"/>
        <end position="444"/>
    </location>
</feature>
<dbReference type="Pfam" id="PF03062">
    <property type="entry name" value="MBOAT"/>
    <property type="match status" value="1"/>
</dbReference>
<feature type="transmembrane region" description="Helical" evidence="8">
    <location>
        <begin position="450"/>
        <end position="470"/>
    </location>
</feature>
<dbReference type="AlphaFoldDB" id="A0A9P8K216"/>
<keyword evidence="6" id="KW-0012">Acyltransferase</keyword>
<feature type="transmembrane region" description="Helical" evidence="8">
    <location>
        <begin position="82"/>
        <end position="103"/>
    </location>
</feature>
<sequence length="552" mass="62825">MLPYINAPFVYVAGKLGAAPDELKLIFSFLLSYPLAGVLKRIPDSKPAQKNVFIIAVSMFYLVGLFDLWAGLRTILISSIGAYAIAAYIQGPYMPWVGFVFLMGHMSVNHIYRQIVNDPSTIDITGAQMVLVMKLTAFCWNVYDGTLPEATLTDHQKERALRKLPSLLDFAGFVFFFPSLFAGPAFDYVDYRRWIETTMFELPPGVDPSKAPPTRKQRKIPRSGTPAAWKAAFGLLWILAFLQFSGYYYTDFLLSDGYKQYGFLRRIWVLHMLGFTTRMKYYGVWSLTEGACILSGIGYKGIDPKTGKADWNRLQNVKPLGIELAQNSHAYLGNWNINTNMWLRNYVYLRVTPKGKKPGFRASMATFVTSAFWHGFYPGYYLAFVLASFIQNSAKNSRRLIRPFFMSADGTKALPSKRYYDIFTWLCTQLAFSFTVAPFIFLGFGDSLEIWQRVYFYTIIGVTATSLFLLSPGKQFLQQKVKQHSKPSEEQVKKDLEKETRNPTLGLPDDPGRAWDEMVEEITTEIQERKRKGLPIPAKLRQEAEAVGKKVT</sequence>
<evidence type="ECO:0000256" key="8">
    <source>
        <dbReference type="SAM" id="Phobius"/>
    </source>
</evidence>
<keyword evidence="2" id="KW-0808">Transferase</keyword>
<dbReference type="InterPro" id="IPR049941">
    <property type="entry name" value="LPLAT_7/PORCN-like"/>
</dbReference>
<evidence type="ECO:0000256" key="7">
    <source>
        <dbReference type="SAM" id="MobiDB-lite"/>
    </source>
</evidence>
<dbReference type="PANTHER" id="PTHR13906:SF4">
    <property type="entry name" value="LYSOPHOSPHOLIPID ACYLTRANSFERASE 6"/>
    <property type="match status" value="1"/>
</dbReference>
<feature type="non-terminal residue" evidence="9">
    <location>
        <position position="1"/>
    </location>
</feature>
<dbReference type="OrthoDB" id="286734at2759"/>
<reference evidence="9" key="1">
    <citation type="journal article" date="2021" name="J Fungi (Basel)">
        <title>Virulence traits and population genomics of the black yeast Aureobasidium melanogenum.</title>
        <authorList>
            <person name="Cernosa A."/>
            <person name="Sun X."/>
            <person name="Gostincar C."/>
            <person name="Fang C."/>
            <person name="Gunde-Cimerman N."/>
            <person name="Song Z."/>
        </authorList>
    </citation>
    <scope>NUCLEOTIDE SEQUENCE</scope>
    <source>
        <strain evidence="9">EXF-8016</strain>
    </source>
</reference>
<evidence type="ECO:0000256" key="5">
    <source>
        <dbReference type="ARBA" id="ARBA00023136"/>
    </source>
</evidence>
<feature type="transmembrane region" description="Helical" evidence="8">
    <location>
        <begin position="227"/>
        <end position="249"/>
    </location>
</feature>
<reference evidence="9" key="2">
    <citation type="submission" date="2021-08" db="EMBL/GenBank/DDBJ databases">
        <authorList>
            <person name="Gostincar C."/>
            <person name="Sun X."/>
            <person name="Song Z."/>
            <person name="Gunde-Cimerman N."/>
        </authorList>
    </citation>
    <scope>NUCLEOTIDE SEQUENCE</scope>
    <source>
        <strain evidence="9">EXF-8016</strain>
    </source>
</reference>
<comment type="subcellular location">
    <subcellularLocation>
        <location evidence="1">Membrane</location>
        <topology evidence="1">Multi-pass membrane protein</topology>
    </subcellularLocation>
</comment>
<feature type="transmembrane region" description="Helical" evidence="8">
    <location>
        <begin position="51"/>
        <end position="70"/>
    </location>
</feature>
<dbReference type="EMBL" id="JAHFYH010000099">
    <property type="protein sequence ID" value="KAH0213241.1"/>
    <property type="molecule type" value="Genomic_DNA"/>
</dbReference>
<accession>A0A9P8K216</accession>
<feature type="region of interest" description="Disordered" evidence="7">
    <location>
        <begin position="482"/>
        <end position="513"/>
    </location>
</feature>
<dbReference type="PANTHER" id="PTHR13906">
    <property type="entry name" value="PORCUPINE"/>
    <property type="match status" value="1"/>
</dbReference>